<evidence type="ECO:0000256" key="2">
    <source>
        <dbReference type="ARBA" id="ARBA00022801"/>
    </source>
</evidence>
<accession>A0A6B2G630</accession>
<dbReference type="PANTHER" id="PTHR11080:SF2">
    <property type="entry name" value="LD05707P"/>
    <property type="match status" value="1"/>
</dbReference>
<dbReference type="SUPFAM" id="SSF52499">
    <property type="entry name" value="Isochorismatase-like hydrolases"/>
    <property type="match status" value="1"/>
</dbReference>
<dbReference type="EMBL" id="GHBR01002081">
    <property type="protein sequence ID" value="NDJ97059.1"/>
    <property type="molecule type" value="Transcribed_RNA"/>
</dbReference>
<evidence type="ECO:0000313" key="3">
    <source>
        <dbReference type="EMBL" id="NDJ97059.1"/>
    </source>
</evidence>
<evidence type="ECO:0000256" key="1">
    <source>
        <dbReference type="ARBA" id="ARBA00006336"/>
    </source>
</evidence>
<dbReference type="AlphaFoldDB" id="A0A6B2G630"/>
<organism evidence="3">
    <name type="scientific">Myxobolus squamalis</name>
    <name type="common">Myxosporean</name>
    <dbReference type="NCBI Taxonomy" id="59785"/>
    <lineage>
        <taxon>Eukaryota</taxon>
        <taxon>Metazoa</taxon>
        <taxon>Cnidaria</taxon>
        <taxon>Myxozoa</taxon>
        <taxon>Myxosporea</taxon>
        <taxon>Bivalvulida</taxon>
        <taxon>Platysporina</taxon>
        <taxon>Myxobolidae</taxon>
        <taxon>Myxobolus</taxon>
    </lineage>
</organism>
<sequence>MSNNCDSLFNALFNNSTNFLNKIALIIVDFQNDFISGTLSTINSPSKQNSAEIISKLNSILGYFHYFEKVFISKDWHPKDHISFHSSRHCYVKYAGKKFTEEKIKNANVFDVVTYTLPCGVTFDQQLWPDHCIQNTFGSEIHKDLAVKLLIILPLDY</sequence>
<reference evidence="3" key="1">
    <citation type="submission" date="2018-11" db="EMBL/GenBank/DDBJ databases">
        <title>Myxobolus squamalis genome and transcriptome.</title>
        <authorList>
            <person name="Yahalomi D."/>
            <person name="Atkinson S.D."/>
            <person name="Neuhof M."/>
            <person name="Chang E.S."/>
            <person name="Philippe H."/>
            <person name="Cartwright P."/>
            <person name="Bartholomew J.L."/>
            <person name="Huchon D."/>
        </authorList>
    </citation>
    <scope>NUCLEOTIDE SEQUENCE</scope>
    <source>
        <strain evidence="3">71B08</strain>
        <tissue evidence="3">Whole</tissue>
    </source>
</reference>
<protein>
    <submittedName>
        <fullName evidence="3">Nicotinamidase (Trinotate prediction)</fullName>
    </submittedName>
</protein>
<dbReference type="Gene3D" id="3.40.50.850">
    <property type="entry name" value="Isochorismatase-like"/>
    <property type="match status" value="1"/>
</dbReference>
<dbReference type="InterPro" id="IPR036380">
    <property type="entry name" value="Isochorismatase-like_sf"/>
</dbReference>
<dbReference type="PANTHER" id="PTHR11080">
    <property type="entry name" value="PYRAZINAMIDASE/NICOTINAMIDASE"/>
    <property type="match status" value="1"/>
</dbReference>
<comment type="similarity">
    <text evidence="1">Belongs to the isochorismatase family.</text>
</comment>
<dbReference type="InterPro" id="IPR052347">
    <property type="entry name" value="Isochorismatase_Nicotinamidase"/>
</dbReference>
<proteinExistence type="inferred from homology"/>
<dbReference type="GO" id="GO:0016787">
    <property type="term" value="F:hydrolase activity"/>
    <property type="evidence" value="ECO:0007669"/>
    <property type="project" value="UniProtKB-KW"/>
</dbReference>
<keyword evidence="2" id="KW-0378">Hydrolase</keyword>
<name>A0A6B2G630_MYXSQ</name>